<dbReference type="VEuPathDB" id="FungiDB:VP01_952g4"/>
<dbReference type="AlphaFoldDB" id="A0A0L6U6V9"/>
<protein>
    <submittedName>
        <fullName evidence="1">Uncharacterized protein</fullName>
    </submittedName>
</protein>
<evidence type="ECO:0000313" key="2">
    <source>
        <dbReference type="Proteomes" id="UP000037035"/>
    </source>
</evidence>
<name>A0A0L6U6V9_9BASI</name>
<reference evidence="1 2" key="1">
    <citation type="submission" date="2015-08" db="EMBL/GenBank/DDBJ databases">
        <title>Next Generation Sequencing and Analysis of the Genome of Puccinia sorghi L Schw, the Causal Agent of Maize Common Rust.</title>
        <authorList>
            <person name="Rochi L."/>
            <person name="Burguener G."/>
            <person name="Darino M."/>
            <person name="Turjanski A."/>
            <person name="Kreff E."/>
            <person name="Dieguez M.J."/>
            <person name="Sacco F."/>
        </authorList>
    </citation>
    <scope>NUCLEOTIDE SEQUENCE [LARGE SCALE GENOMIC DNA]</scope>
    <source>
        <strain evidence="1 2">RO10H11247</strain>
    </source>
</reference>
<accession>A0A0L6U6V9</accession>
<evidence type="ECO:0000313" key="1">
    <source>
        <dbReference type="EMBL" id="KNZ44072.1"/>
    </source>
</evidence>
<gene>
    <name evidence="1" type="ORF">VP01_952g4</name>
</gene>
<keyword evidence="2" id="KW-1185">Reference proteome</keyword>
<organism evidence="1 2">
    <name type="scientific">Puccinia sorghi</name>
    <dbReference type="NCBI Taxonomy" id="27349"/>
    <lineage>
        <taxon>Eukaryota</taxon>
        <taxon>Fungi</taxon>
        <taxon>Dikarya</taxon>
        <taxon>Basidiomycota</taxon>
        <taxon>Pucciniomycotina</taxon>
        <taxon>Pucciniomycetes</taxon>
        <taxon>Pucciniales</taxon>
        <taxon>Pucciniaceae</taxon>
        <taxon>Puccinia</taxon>
    </lineage>
</organism>
<sequence>MQKYNFRWRSYHCIKKVIHCHLEYIQLVLNNFWIMTMCTSCLHNCGGAPASESLNIPIRNTFFFKDSILLFIYFLFSPKITQRDMPFKQLSLTISIPNIRVYPQFNNHFKRNSINCLQFSCINHCADCTVTVPKHLNVQKSWSLDGGLAAACCMSTEGKIRRSYPTRFIICIINIDTKQDLTGTVGGKNLGHNPSIRFFVNLVRNHNIELCRPSDSCSATHIPPLKCSDICCDYDCLPAGLCKSDHLSLSLLVFSEIVSKIKISTPFELLSSLSLGLIYSSLSSQSSCHLMELPQSIIYLSSTFIQVPLTMQTLMSKHFFLSLMSQVPFCCGLAQVPVGPDDAQWMSHWYTQTNHQSSSAAAF</sequence>
<dbReference type="Proteomes" id="UP000037035">
    <property type="component" value="Unassembled WGS sequence"/>
</dbReference>
<dbReference type="EMBL" id="LAVV01015192">
    <property type="protein sequence ID" value="KNZ44072.1"/>
    <property type="molecule type" value="Genomic_DNA"/>
</dbReference>
<proteinExistence type="predicted"/>
<comment type="caution">
    <text evidence="1">The sequence shown here is derived from an EMBL/GenBank/DDBJ whole genome shotgun (WGS) entry which is preliminary data.</text>
</comment>